<evidence type="ECO:0000313" key="2">
    <source>
        <dbReference type="EMBL" id="UVI29257.1"/>
    </source>
</evidence>
<dbReference type="CDD" id="cd06587">
    <property type="entry name" value="VOC"/>
    <property type="match status" value="1"/>
</dbReference>
<dbReference type="PROSITE" id="PS51819">
    <property type="entry name" value="VOC"/>
    <property type="match status" value="1"/>
</dbReference>
<dbReference type="Proteomes" id="UP001057877">
    <property type="component" value="Chromosome"/>
</dbReference>
<reference evidence="2" key="1">
    <citation type="submission" date="2022-01" db="EMBL/GenBank/DDBJ databases">
        <title>Paenibacillus spongiae sp. nov., isolated from marine sponge.</title>
        <authorList>
            <person name="Li Z."/>
            <person name="Zhang M."/>
        </authorList>
    </citation>
    <scope>NUCLEOTIDE SEQUENCE</scope>
    <source>
        <strain evidence="2">PHS-Z3</strain>
    </source>
</reference>
<dbReference type="InterPro" id="IPR052164">
    <property type="entry name" value="Anthracycline_SecMetBiosynth"/>
</dbReference>
<dbReference type="PANTHER" id="PTHR33993:SF5">
    <property type="entry name" value="GLYOXALASE"/>
    <property type="match status" value="1"/>
</dbReference>
<dbReference type="InterPro" id="IPR029068">
    <property type="entry name" value="Glyas_Bleomycin-R_OHBP_Dase"/>
</dbReference>
<keyword evidence="3" id="KW-1185">Reference proteome</keyword>
<accession>A0ABY5S5S6</accession>
<organism evidence="2 3">
    <name type="scientific">Paenibacillus spongiae</name>
    <dbReference type="NCBI Taxonomy" id="2909671"/>
    <lineage>
        <taxon>Bacteria</taxon>
        <taxon>Bacillati</taxon>
        <taxon>Bacillota</taxon>
        <taxon>Bacilli</taxon>
        <taxon>Bacillales</taxon>
        <taxon>Paenibacillaceae</taxon>
        <taxon>Paenibacillus</taxon>
    </lineage>
</organism>
<dbReference type="InterPro" id="IPR037523">
    <property type="entry name" value="VOC_core"/>
</dbReference>
<feature type="domain" description="VOC" evidence="1">
    <location>
        <begin position="149"/>
        <end position="266"/>
    </location>
</feature>
<gene>
    <name evidence="2" type="ORF">L1F29_28125</name>
</gene>
<sequence>MIDSVKVMEPATKVALKRLDCLYMPVDNGKDLVWPWYENTFTGTGTGTRQQAIFMNEVEKKGLTNTFITDEWIPGQTYEMFSLRYETDCIKELYERIASTGVEVEPLEDVNGKGLMFCFEDPQGHKFQVWQDPKTKTQPIRQGVPVFIKVAALFFPASDPEASYKWYKETLSGPVNEAGQPTTEAGEEIYFIRSLERKTYNHETPAPDSIRHMAFVMFEVNGLSKLHRQMIEQGLKVSHQINDRGGCGRQIQLYDPDGNKWDIWERQTMVHWRGEGADSHDWKERFLFCDYTGERLIDDYLGSLQGHHLQEAATTVQMMDYNKIREMDPEGVQQLLEALDQFCEQNPDRSFQILLREGWYDTIQSIVYRD</sequence>
<dbReference type="EMBL" id="CP091430">
    <property type="protein sequence ID" value="UVI29257.1"/>
    <property type="molecule type" value="Genomic_DNA"/>
</dbReference>
<dbReference type="Gene3D" id="3.10.180.10">
    <property type="entry name" value="2,3-Dihydroxybiphenyl 1,2-Dioxygenase, domain 1"/>
    <property type="match status" value="2"/>
</dbReference>
<evidence type="ECO:0000313" key="3">
    <source>
        <dbReference type="Proteomes" id="UP001057877"/>
    </source>
</evidence>
<proteinExistence type="predicted"/>
<dbReference type="Pfam" id="PF00903">
    <property type="entry name" value="Glyoxalase"/>
    <property type="match status" value="1"/>
</dbReference>
<dbReference type="InterPro" id="IPR004360">
    <property type="entry name" value="Glyas_Fos-R_dOase_dom"/>
</dbReference>
<name>A0ABY5S5S6_9BACL</name>
<dbReference type="RefSeq" id="WP_258385346.1">
    <property type="nucleotide sequence ID" value="NZ_CP091430.1"/>
</dbReference>
<protein>
    <submittedName>
        <fullName evidence="2">VOC family protein</fullName>
    </submittedName>
</protein>
<dbReference type="SUPFAM" id="SSF54593">
    <property type="entry name" value="Glyoxalase/Bleomycin resistance protein/Dihydroxybiphenyl dioxygenase"/>
    <property type="match status" value="2"/>
</dbReference>
<dbReference type="PANTHER" id="PTHR33993">
    <property type="entry name" value="GLYOXALASE-RELATED"/>
    <property type="match status" value="1"/>
</dbReference>
<evidence type="ECO:0000259" key="1">
    <source>
        <dbReference type="PROSITE" id="PS51819"/>
    </source>
</evidence>